<accession>A0A7C0TYR3</accession>
<organism evidence="1">
    <name type="scientific">Thermococcus litoralis</name>
    <dbReference type="NCBI Taxonomy" id="2265"/>
    <lineage>
        <taxon>Archaea</taxon>
        <taxon>Methanobacteriati</taxon>
        <taxon>Methanobacteriota</taxon>
        <taxon>Thermococci</taxon>
        <taxon>Thermococcales</taxon>
        <taxon>Thermococcaceae</taxon>
        <taxon>Thermococcus</taxon>
    </lineage>
</organism>
<protein>
    <submittedName>
        <fullName evidence="1">Uncharacterized protein</fullName>
    </submittedName>
</protein>
<evidence type="ECO:0000313" key="1">
    <source>
        <dbReference type="EMBL" id="HDD31208.1"/>
    </source>
</evidence>
<comment type="caution">
    <text evidence="1">The sequence shown here is derived from an EMBL/GenBank/DDBJ whole genome shotgun (WGS) entry which is preliminary data.</text>
</comment>
<reference evidence="1" key="1">
    <citation type="journal article" date="2020" name="mSystems">
        <title>Genome- and Community-Level Interaction Insights into Carbon Utilization and Element Cycling Functions of Hydrothermarchaeota in Hydrothermal Sediment.</title>
        <authorList>
            <person name="Zhou Z."/>
            <person name="Liu Y."/>
            <person name="Xu W."/>
            <person name="Pan J."/>
            <person name="Luo Z.H."/>
            <person name="Li M."/>
        </authorList>
    </citation>
    <scope>NUCLEOTIDE SEQUENCE [LARGE SCALE GENOMIC DNA]</scope>
    <source>
        <strain evidence="1">HyVt-151</strain>
    </source>
</reference>
<dbReference type="Proteomes" id="UP000886210">
    <property type="component" value="Unassembled WGS sequence"/>
</dbReference>
<name>A0A7C0TYR3_THELI</name>
<sequence length="104" mass="12043">MPFGVTGWKWKVGRFGYTMEKESNYEKIKAKAKELLEKATRGVIWKCRCGTTHISLLVDGEILGELWEGVNPKELEVGAYWYGKWGTKIQLVKDERVMGFLWLT</sequence>
<dbReference type="AlphaFoldDB" id="A0A7C0TYR3"/>
<proteinExistence type="predicted"/>
<dbReference type="EMBL" id="DQYG01000045">
    <property type="protein sequence ID" value="HDD31208.1"/>
    <property type="molecule type" value="Genomic_DNA"/>
</dbReference>
<gene>
    <name evidence="1" type="ORF">ENF72_01095</name>
</gene>